<feature type="region of interest" description="Disordered" evidence="1">
    <location>
        <begin position="781"/>
        <end position="854"/>
    </location>
</feature>
<protein>
    <recommendedName>
        <fullName evidence="2">RAP domain-containing protein</fullName>
    </recommendedName>
</protein>
<dbReference type="PANTHER" id="PTHR45725">
    <property type="entry name" value="FORMIN HOMOLOGY 2 FAMILY MEMBER"/>
    <property type="match status" value="1"/>
</dbReference>
<gene>
    <name evidence="3" type="ORF">HYH03_008554</name>
</gene>
<dbReference type="Pfam" id="PF08373">
    <property type="entry name" value="RAP"/>
    <property type="match status" value="1"/>
</dbReference>
<feature type="compositionally biased region" description="Low complexity" evidence="1">
    <location>
        <begin position="19"/>
        <end position="36"/>
    </location>
</feature>
<feature type="compositionally biased region" description="Basic and acidic residues" evidence="1">
    <location>
        <begin position="781"/>
        <end position="791"/>
    </location>
</feature>
<feature type="compositionally biased region" description="Gly residues" evidence="1">
    <location>
        <begin position="456"/>
        <end position="465"/>
    </location>
</feature>
<dbReference type="OrthoDB" id="544297at2759"/>
<dbReference type="Proteomes" id="UP000612055">
    <property type="component" value="Unassembled WGS sequence"/>
</dbReference>
<feature type="region of interest" description="Disordered" evidence="1">
    <location>
        <begin position="1254"/>
        <end position="1280"/>
    </location>
</feature>
<evidence type="ECO:0000259" key="2">
    <source>
        <dbReference type="PROSITE" id="PS51286"/>
    </source>
</evidence>
<feature type="region of interest" description="Disordered" evidence="1">
    <location>
        <begin position="902"/>
        <end position="1033"/>
    </location>
</feature>
<feature type="compositionally biased region" description="Pro residues" evidence="1">
    <location>
        <begin position="1268"/>
        <end position="1278"/>
    </location>
</feature>
<reference evidence="3" key="1">
    <citation type="journal article" date="2020" name="bioRxiv">
        <title>Comparative genomics of Chlamydomonas.</title>
        <authorList>
            <person name="Craig R.J."/>
            <person name="Hasan A.R."/>
            <person name="Ness R.W."/>
            <person name="Keightley P.D."/>
        </authorList>
    </citation>
    <scope>NUCLEOTIDE SEQUENCE</scope>
    <source>
        <strain evidence="3">CCAP 11/70</strain>
    </source>
</reference>
<evidence type="ECO:0000313" key="3">
    <source>
        <dbReference type="EMBL" id="KAG2493128.1"/>
    </source>
</evidence>
<feature type="region of interest" description="Disordered" evidence="1">
    <location>
        <begin position="84"/>
        <end position="476"/>
    </location>
</feature>
<feature type="compositionally biased region" description="Polar residues" evidence="1">
    <location>
        <begin position="38"/>
        <end position="47"/>
    </location>
</feature>
<evidence type="ECO:0000313" key="4">
    <source>
        <dbReference type="Proteomes" id="UP000612055"/>
    </source>
</evidence>
<accession>A0A835XZH6</accession>
<feature type="region of interest" description="Disordered" evidence="1">
    <location>
        <begin position="1494"/>
        <end position="1513"/>
    </location>
</feature>
<feature type="compositionally biased region" description="Acidic residues" evidence="1">
    <location>
        <begin position="799"/>
        <end position="809"/>
    </location>
</feature>
<feature type="compositionally biased region" description="Low complexity" evidence="1">
    <location>
        <begin position="1256"/>
        <end position="1267"/>
    </location>
</feature>
<feature type="compositionally biased region" description="Low complexity" evidence="1">
    <location>
        <begin position="258"/>
        <end position="277"/>
    </location>
</feature>
<feature type="compositionally biased region" description="Pro residues" evidence="1">
    <location>
        <begin position="812"/>
        <end position="823"/>
    </location>
</feature>
<feature type="compositionally biased region" description="Acidic residues" evidence="1">
    <location>
        <begin position="939"/>
        <end position="956"/>
    </location>
</feature>
<feature type="domain" description="RAP" evidence="2">
    <location>
        <begin position="1420"/>
        <end position="1481"/>
    </location>
</feature>
<sequence>MMPTPAKALAFSGPLAGAAAGPGAGLATAPAFPGPTRRTLTASTVPSASALHAPSGPDRAPTGPSRARSVMASALLGRSSWAALSPWPGARRPRASAFTAGPPAAAAPAAPAAPSADGSAPSAARQRQRRRAVAALEAARGGDGGDGAAGSDAEVGSGGRGGAEGAAKPQSSAQRRRRAAPQDPIPVLEPAKEPQAQPQPQGRTRAQPQPHPEAAVPAGSKPAAGAEPRPSGPPNAARERLRKAVAATPKASAEAPRATAVQQASLPAAAAAGVAAAEPGQGRAGPARKEQRKSGGAAAGAAEASPAELKQTAEAAEAPAEAKPAVAAAAGSASRAAVRRRPKAGPVAAEAAGTAGAEAAAASPASSASAAFVGSAPRGAPSQRMRAAKRSAAPGPAPASNPASSSARLSGSSGVRPASTSASTSGPAAPRGSVFARRSPLTPRDATDPARPAQGPGSGPGGGARAGPRGPNPRVFSSPWSVPCDMVHFPSAYPDVPSFADAVRQHAMTWHPLTISAALNHVVHLMEATERLQQRLALMEATERLQQRLGGGGGGAEAARGELLRTMDRLQVAFEPHLTSMPTSRYASNSLWVMARTGHWAGPDGGGGFVRALLAALRRSEYRLLQRATAQAHGNLWWALSEYADSLQRGGGGRQGAAADASDDLLTDDDAPAAAAAAASPYAGGSASQARRRQSGAEAAGVGDVLAVSAARVKALPALDPEDYEPQELANILLGAARLGVRDDELVGRLGAAFVRHPGPFKPQAVSNFVWSLGELYGRDSLHSRTPDERAAAAAATEDASDDGEEDLDPSSPSPASPAPTSGPAPAANSWRPAAEPPCSPAWGGRDRESLTRGRGPRLSALEGWFSFRQVASLALRLGLSQFKPQELSNTAYGLARLGVRLPDRDPSSSMASTLRRTTEARQAAAKEAAGRLRSEGVDWQDDDIFLSDSDDDDDPLVALSPPAPSSTPSSASTSTSVTASSPTSTPAPASTSTSSSSPSSSSPFARGSSNRGSGSRSSSGSPAAGAVSAWGGRPPVELPPCTLEATLVFVRKLARHVRRRLQVEPWGAQALANSAWAFASVNYPRMPLYRQLVSHTLQEGSMALATPQEWSIFCWSLATVRYQPPRLLLQRLKAALMQPEPWGGTEPMTWSTLLWSFAVLNMYDADLITWMVTVGDFTHLQEEQNVTNVLWALATMPEGALARHAALQRQLLRVVERRWAAGEKPNDVGLVQLWQLHLEVEAALAAPAPAPAALPPAAGSRRGPAARAPPPPPPLRRLPPDLAAWARATMLRSSSRILSRATTTLQADVSATVVSIMEEGRVAAAVAAAAADAAALGRRRRQGGGGGGGKRRGAAAASGELTFESDWDADVSPADAAATSSSAAADAVLRVVAVEREWLVDPLGTRVDLAVWLSDGRLLAVEVDGPSHYMRNSYTVKLARTILRDRQLARVFGYDNVRCVPYWDWDVRASREARMEYMRAVLGVGGGAGGGGVTAPTPGLVSRTGLQEPQTV</sequence>
<feature type="compositionally biased region" description="Low complexity" evidence="1">
    <location>
        <begin position="344"/>
        <end position="376"/>
    </location>
</feature>
<proteinExistence type="predicted"/>
<keyword evidence="4" id="KW-1185">Reference proteome</keyword>
<evidence type="ECO:0000256" key="1">
    <source>
        <dbReference type="SAM" id="MobiDB-lite"/>
    </source>
</evidence>
<dbReference type="InterPro" id="IPR051425">
    <property type="entry name" value="Formin_Homology"/>
</dbReference>
<dbReference type="EMBL" id="JAEHOE010000039">
    <property type="protein sequence ID" value="KAG2493128.1"/>
    <property type="molecule type" value="Genomic_DNA"/>
</dbReference>
<dbReference type="PROSITE" id="PS51286">
    <property type="entry name" value="RAP"/>
    <property type="match status" value="1"/>
</dbReference>
<feature type="region of interest" description="Disordered" evidence="1">
    <location>
        <begin position="19"/>
        <end position="69"/>
    </location>
</feature>
<feature type="compositionally biased region" description="Low complexity" evidence="1">
    <location>
        <begin position="957"/>
        <end position="1033"/>
    </location>
</feature>
<feature type="compositionally biased region" description="Low complexity" evidence="1">
    <location>
        <begin position="294"/>
        <end position="336"/>
    </location>
</feature>
<feature type="compositionally biased region" description="Low complexity" evidence="1">
    <location>
        <begin position="95"/>
        <end position="125"/>
    </location>
</feature>
<dbReference type="InterPro" id="IPR013584">
    <property type="entry name" value="RAP"/>
</dbReference>
<organism evidence="3 4">
    <name type="scientific">Edaphochlamys debaryana</name>
    <dbReference type="NCBI Taxonomy" id="47281"/>
    <lineage>
        <taxon>Eukaryota</taxon>
        <taxon>Viridiplantae</taxon>
        <taxon>Chlorophyta</taxon>
        <taxon>core chlorophytes</taxon>
        <taxon>Chlorophyceae</taxon>
        <taxon>CS clade</taxon>
        <taxon>Chlamydomonadales</taxon>
        <taxon>Chlamydomonadales incertae sedis</taxon>
        <taxon>Edaphochlamys</taxon>
    </lineage>
</organism>
<comment type="caution">
    <text evidence="3">The sequence shown here is derived from an EMBL/GenBank/DDBJ whole genome shotgun (WGS) entry which is preliminary data.</text>
</comment>
<feature type="compositionally biased region" description="Low complexity" evidence="1">
    <location>
        <begin position="390"/>
        <end position="433"/>
    </location>
</feature>
<dbReference type="SMART" id="SM00952">
    <property type="entry name" value="RAP"/>
    <property type="match status" value="1"/>
</dbReference>
<name>A0A835XZH6_9CHLO</name>